<dbReference type="SFLD" id="SFLDF00288">
    <property type="entry name" value="HemN-like__clustered_with_nucl"/>
    <property type="match status" value="1"/>
</dbReference>
<dbReference type="InterPro" id="IPR006638">
    <property type="entry name" value="Elp3/MiaA/NifB-like_rSAM"/>
</dbReference>
<accession>A0A1S3HL60</accession>
<evidence type="ECO:0000256" key="9">
    <source>
        <dbReference type="ARBA" id="ARBA00033094"/>
    </source>
</evidence>
<dbReference type="InterPro" id="IPR034505">
    <property type="entry name" value="Coproporphyrinogen-III_oxidase"/>
</dbReference>
<evidence type="ECO:0000313" key="13">
    <source>
        <dbReference type="RefSeq" id="XP_013386845.1"/>
    </source>
</evidence>
<dbReference type="InterPro" id="IPR007197">
    <property type="entry name" value="rSAM"/>
</dbReference>
<dbReference type="InParanoid" id="A0A1S3HL60"/>
<dbReference type="SFLD" id="SFLDS00029">
    <property type="entry name" value="Radical_SAM"/>
    <property type="match status" value="1"/>
</dbReference>
<organism evidence="12 13">
    <name type="scientific">Lingula anatina</name>
    <name type="common">Brachiopod</name>
    <name type="synonym">Lingula unguis</name>
    <dbReference type="NCBI Taxonomy" id="7574"/>
    <lineage>
        <taxon>Eukaryota</taxon>
        <taxon>Metazoa</taxon>
        <taxon>Spiralia</taxon>
        <taxon>Lophotrochozoa</taxon>
        <taxon>Brachiopoda</taxon>
        <taxon>Linguliformea</taxon>
        <taxon>Lingulata</taxon>
        <taxon>Lingulida</taxon>
        <taxon>Linguloidea</taxon>
        <taxon>Lingulidae</taxon>
        <taxon>Lingula</taxon>
    </lineage>
</organism>
<dbReference type="KEGG" id="lak:106156236"/>
<dbReference type="OrthoDB" id="431409at2759"/>
<feature type="domain" description="Radical SAM core" evidence="11">
    <location>
        <begin position="76"/>
        <end position="312"/>
    </location>
</feature>
<dbReference type="GO" id="GO:0006779">
    <property type="term" value="P:porphyrin-containing compound biosynthetic process"/>
    <property type="evidence" value="ECO:0007669"/>
    <property type="project" value="InterPro"/>
</dbReference>
<dbReference type="Pfam" id="PF04055">
    <property type="entry name" value="Radical_SAM"/>
    <property type="match status" value="1"/>
</dbReference>
<evidence type="ECO:0000256" key="5">
    <source>
        <dbReference type="ARBA" id="ARBA00022723"/>
    </source>
</evidence>
<comment type="similarity">
    <text evidence="1">Belongs to the anaerobic coproporphyrinogen-III oxidase family. HemW subfamily.</text>
</comment>
<dbReference type="SUPFAM" id="SSF102114">
    <property type="entry name" value="Radical SAM enzymes"/>
    <property type="match status" value="1"/>
</dbReference>
<keyword evidence="7" id="KW-0411">Iron-sulfur</keyword>
<reference evidence="13" key="1">
    <citation type="submission" date="2025-08" db="UniProtKB">
        <authorList>
            <consortium name="RefSeq"/>
        </authorList>
    </citation>
    <scope>IDENTIFICATION</scope>
    <source>
        <tissue evidence="13">Gonads</tissue>
    </source>
</reference>
<dbReference type="InterPro" id="IPR010723">
    <property type="entry name" value="HemN_C"/>
</dbReference>
<evidence type="ECO:0000256" key="3">
    <source>
        <dbReference type="ARBA" id="ARBA00022617"/>
    </source>
</evidence>
<dbReference type="InterPro" id="IPR058240">
    <property type="entry name" value="rSAM_sf"/>
</dbReference>
<keyword evidence="12" id="KW-1185">Reference proteome</keyword>
<dbReference type="RefSeq" id="XP_013386845.1">
    <property type="nucleotide sequence ID" value="XM_013531391.1"/>
</dbReference>
<proteinExistence type="inferred from homology"/>
<sequence>MKCSRYMCMRLSNVTCSCRLTYTSAGYRRWIGVPRTGTVCNIGNRILSGTYFTSHVSRMASKVGSSSKNDKNFTLNAWEDTATLYVHWPYCSKRCTYCNFNKYINNNVDHRRMERCLEKEIQSLTKVSGVKKIGSIFFGGGTPSLAQPQTLQRVVETAAACALLPGDAEVSLEANPTLLETKKIREMKQAGVNRLSVGTQSFSHKFLKLLGREHSGEDAVRCIEEAKSVFPGKTSLDLIFGLPEQSISEWESDLKQAINVADNHISLYQLTLERGTALFKDIMMGHYVMPDDDVVAEMYELAVQVLEDAGFERYEVSNFARKNARSTHNQAYWRGDNYIGVGPGAHGRFLVHTKEGRHREARIQTLEPQPWMTEVEKYGDGTRKRVIQETNDILEEILMLGLRTKEGISNVHWQKFSNSSIQDIFACNEDVQDFVDLGLLRLDEESLCATSKGLNVIDSVLRVLLNSLHHNLQDQDSKHT</sequence>
<keyword evidence="3" id="KW-0349">Heme</keyword>
<comment type="function">
    <text evidence="10">May be a heme chaperone, appears to bind heme. Homologous bacterial proteins do not have oxygen-independent coproporphyrinogen-III oxidase activity. Binds 1 [4Fe-4S] cluster. The cluster is coordinated with 3 cysteines and an exchangeable S-adenosyl-L-methionine.</text>
</comment>
<gene>
    <name evidence="13" type="primary">LOC106156236</name>
</gene>
<dbReference type="GeneID" id="106156236"/>
<dbReference type="InterPro" id="IPR004559">
    <property type="entry name" value="HemW-like"/>
</dbReference>
<evidence type="ECO:0000256" key="4">
    <source>
        <dbReference type="ARBA" id="ARBA00022691"/>
    </source>
</evidence>
<dbReference type="NCBIfam" id="TIGR00539">
    <property type="entry name" value="hemN_rel"/>
    <property type="match status" value="1"/>
</dbReference>
<dbReference type="SFLD" id="SFLDF00562">
    <property type="entry name" value="HemN-like__clustered_with_heat"/>
    <property type="match status" value="1"/>
</dbReference>
<dbReference type="GO" id="GO:0051539">
    <property type="term" value="F:4 iron, 4 sulfur cluster binding"/>
    <property type="evidence" value="ECO:0007669"/>
    <property type="project" value="InterPro"/>
</dbReference>
<dbReference type="InterPro" id="IPR013785">
    <property type="entry name" value="Aldolase_TIM"/>
</dbReference>
<evidence type="ECO:0000256" key="6">
    <source>
        <dbReference type="ARBA" id="ARBA00023004"/>
    </source>
</evidence>
<dbReference type="Proteomes" id="UP000085678">
    <property type="component" value="Unplaced"/>
</dbReference>
<dbReference type="SFLD" id="SFLDG01065">
    <property type="entry name" value="anaerobic_coproporphyrinogen-I"/>
    <property type="match status" value="1"/>
</dbReference>
<evidence type="ECO:0000256" key="7">
    <source>
        <dbReference type="ARBA" id="ARBA00023014"/>
    </source>
</evidence>
<dbReference type="Gene3D" id="3.20.20.70">
    <property type="entry name" value="Aldolase class I"/>
    <property type="match status" value="1"/>
</dbReference>
<name>A0A1S3HL60_LINAN</name>
<dbReference type="STRING" id="7574.A0A1S3HL60"/>
<dbReference type="SMART" id="SM00729">
    <property type="entry name" value="Elp3"/>
    <property type="match status" value="1"/>
</dbReference>
<evidence type="ECO:0000256" key="8">
    <source>
        <dbReference type="ARBA" id="ARBA00023186"/>
    </source>
</evidence>
<evidence type="ECO:0000256" key="10">
    <source>
        <dbReference type="ARBA" id="ARBA00045130"/>
    </source>
</evidence>
<dbReference type="GO" id="GO:0005739">
    <property type="term" value="C:mitochondrion"/>
    <property type="evidence" value="ECO:0007669"/>
    <property type="project" value="TreeGrafter"/>
</dbReference>
<dbReference type="AlphaFoldDB" id="A0A1S3HL60"/>
<dbReference type="SFLD" id="SFLDG01082">
    <property type="entry name" value="B12-binding_domain_containing"/>
    <property type="match status" value="1"/>
</dbReference>
<evidence type="ECO:0000256" key="2">
    <source>
        <dbReference type="ARBA" id="ARBA00014678"/>
    </source>
</evidence>
<dbReference type="PANTHER" id="PTHR13932:SF5">
    <property type="entry name" value="RADICAL S-ADENOSYL METHIONINE DOMAIN-CONTAINING PROTEIN 1, MITOCHONDRIAL"/>
    <property type="match status" value="1"/>
</dbReference>
<evidence type="ECO:0000256" key="1">
    <source>
        <dbReference type="ARBA" id="ARBA00006100"/>
    </source>
</evidence>
<dbReference type="PANTHER" id="PTHR13932">
    <property type="entry name" value="COPROPORPHYRINIGEN III OXIDASE"/>
    <property type="match status" value="1"/>
</dbReference>
<dbReference type="Gene3D" id="3.30.750.200">
    <property type="match status" value="1"/>
</dbReference>
<dbReference type="CDD" id="cd01335">
    <property type="entry name" value="Radical_SAM"/>
    <property type="match status" value="1"/>
</dbReference>
<evidence type="ECO:0000259" key="11">
    <source>
        <dbReference type="PROSITE" id="PS51918"/>
    </source>
</evidence>
<keyword evidence="4" id="KW-0949">S-adenosyl-L-methionine</keyword>
<evidence type="ECO:0000313" key="12">
    <source>
        <dbReference type="Proteomes" id="UP000085678"/>
    </source>
</evidence>
<keyword evidence="5" id="KW-0479">Metal-binding</keyword>
<keyword evidence="8" id="KW-0143">Chaperone</keyword>
<dbReference type="PROSITE" id="PS51918">
    <property type="entry name" value="RADICAL_SAM"/>
    <property type="match status" value="1"/>
</dbReference>
<dbReference type="Pfam" id="PF06969">
    <property type="entry name" value="HemN_C"/>
    <property type="match status" value="1"/>
</dbReference>
<protein>
    <recommendedName>
        <fullName evidence="2">Radical S-adenosyl methionine domain-containing protein 1, mitochondrial</fullName>
    </recommendedName>
    <alternativeName>
        <fullName evidence="9">Putative heme chaperone</fullName>
    </alternativeName>
</protein>
<dbReference type="GO" id="GO:0004109">
    <property type="term" value="F:coproporphyrinogen oxidase activity"/>
    <property type="evidence" value="ECO:0007669"/>
    <property type="project" value="InterPro"/>
</dbReference>
<keyword evidence="6" id="KW-0408">Iron</keyword>
<dbReference type="GO" id="GO:0046872">
    <property type="term" value="F:metal ion binding"/>
    <property type="evidence" value="ECO:0007669"/>
    <property type="project" value="UniProtKB-KW"/>
</dbReference>